<organism evidence="4 5">
    <name type="scientific">Vibrio ulleungensis</name>
    <dbReference type="NCBI Taxonomy" id="2807619"/>
    <lineage>
        <taxon>Bacteria</taxon>
        <taxon>Pseudomonadati</taxon>
        <taxon>Pseudomonadota</taxon>
        <taxon>Gammaproteobacteria</taxon>
        <taxon>Vibrionales</taxon>
        <taxon>Vibrionaceae</taxon>
        <taxon>Vibrio</taxon>
    </lineage>
</organism>
<dbReference type="Pfam" id="PF13505">
    <property type="entry name" value="OMP_b-brl"/>
    <property type="match status" value="1"/>
</dbReference>
<evidence type="ECO:0000313" key="5">
    <source>
        <dbReference type="Proteomes" id="UP000809621"/>
    </source>
</evidence>
<dbReference type="RefSeq" id="WP_205157521.1">
    <property type="nucleotide sequence ID" value="NZ_JAFEUM010000002.1"/>
</dbReference>
<feature type="domain" description="Outer membrane protein beta-barrel" evidence="3">
    <location>
        <begin position="31"/>
        <end position="177"/>
    </location>
</feature>
<proteinExistence type="predicted"/>
<keyword evidence="1 2" id="KW-0732">Signal</keyword>
<feature type="chain" id="PRO_5045800546" description="Outer membrane protein beta-barrel domain-containing protein" evidence="2">
    <location>
        <begin position="21"/>
        <end position="214"/>
    </location>
</feature>
<dbReference type="Proteomes" id="UP000809621">
    <property type="component" value="Unassembled WGS sequence"/>
</dbReference>
<keyword evidence="5" id="KW-1185">Reference proteome</keyword>
<dbReference type="EMBL" id="JAFEUM010000002">
    <property type="protein sequence ID" value="MBM7035903.1"/>
    <property type="molecule type" value="Genomic_DNA"/>
</dbReference>
<name>A0ABS2HIA6_9VIBR</name>
<evidence type="ECO:0000256" key="2">
    <source>
        <dbReference type="SAM" id="SignalP"/>
    </source>
</evidence>
<dbReference type="InterPro" id="IPR027385">
    <property type="entry name" value="Beta-barrel_OMP"/>
</dbReference>
<accession>A0ABS2HIA6</accession>
<gene>
    <name evidence="4" type="ORF">JQC93_05730</name>
</gene>
<sequence>MDIKATRLFLVCLLPLPALAADVISSGYREYQTPVNYNFFQVSLGGGEINPDDLPNSKVSVSSLNGQLMLNESWLVGVNYKGRFTNNDESDARADYLTGMIGYRMLVEESTDIVVQGRLGYAWVESNYDNVDEVLSEANFTSAINIGAYHGFTDSFEGRFVVEYMDSKLSNETSFELAGDYYFNSHFSFGGYGKYIVASRSDINHFGITAKFRF</sequence>
<comment type="caution">
    <text evidence="4">The sequence shown here is derived from an EMBL/GenBank/DDBJ whole genome shotgun (WGS) entry which is preliminary data.</text>
</comment>
<feature type="signal peptide" evidence="2">
    <location>
        <begin position="1"/>
        <end position="20"/>
    </location>
</feature>
<evidence type="ECO:0000313" key="4">
    <source>
        <dbReference type="EMBL" id="MBM7035903.1"/>
    </source>
</evidence>
<evidence type="ECO:0000259" key="3">
    <source>
        <dbReference type="Pfam" id="PF13505"/>
    </source>
</evidence>
<reference evidence="4 5" key="1">
    <citation type="submission" date="2021-02" db="EMBL/GenBank/DDBJ databases">
        <authorList>
            <person name="Park J.-S."/>
        </authorList>
    </citation>
    <scope>NUCLEOTIDE SEQUENCE [LARGE SCALE GENOMIC DNA]</scope>
    <source>
        <strain evidence="4 5">188UL20-2</strain>
    </source>
</reference>
<protein>
    <recommendedName>
        <fullName evidence="3">Outer membrane protein beta-barrel domain-containing protein</fullName>
    </recommendedName>
</protein>
<evidence type="ECO:0000256" key="1">
    <source>
        <dbReference type="ARBA" id="ARBA00022729"/>
    </source>
</evidence>